<sequence length="189" mass="21246">MVRKSVLALATLGVMAASNAGATSYGRHHGPSGYDYAEVIRVDPIIERYQRPVQRDQCWREPVRYREPARYRHAREDRGPAVLGAIVGGVIGSQFGSGGGRDAATAAGAILGYQAVRNDQRRYGGGYYEGGREYVRYEERCRVNTEYFSEERVTGYDVTYRYNGQVFNTVTDYHPGDRLRVQVDIRPVP</sequence>
<accession>A0ABT0GDN6</accession>
<evidence type="ECO:0000259" key="4">
    <source>
        <dbReference type="Pfam" id="PF05433"/>
    </source>
</evidence>
<feature type="chain" id="PRO_5045838601" evidence="3">
    <location>
        <begin position="23"/>
        <end position="189"/>
    </location>
</feature>
<keyword evidence="6" id="KW-1185">Reference proteome</keyword>
<comment type="subcellular location">
    <subcellularLocation>
        <location evidence="1">Membrane</location>
    </subcellularLocation>
</comment>
<dbReference type="RefSeq" id="WP_248204941.1">
    <property type="nucleotide sequence ID" value="NZ_JALNMH010000002.1"/>
</dbReference>
<evidence type="ECO:0000313" key="6">
    <source>
        <dbReference type="Proteomes" id="UP001431449"/>
    </source>
</evidence>
<evidence type="ECO:0000313" key="5">
    <source>
        <dbReference type="EMBL" id="MCK7592660.1"/>
    </source>
</evidence>
<evidence type="ECO:0000256" key="1">
    <source>
        <dbReference type="ARBA" id="ARBA00004370"/>
    </source>
</evidence>
<evidence type="ECO:0000256" key="3">
    <source>
        <dbReference type="SAM" id="SignalP"/>
    </source>
</evidence>
<dbReference type="InterPro" id="IPR008816">
    <property type="entry name" value="Gly_zipper_2TM_dom"/>
</dbReference>
<dbReference type="PANTHER" id="PTHR35603:SF2">
    <property type="entry name" value="OUTER MEMBRANE LIPOPROTEIN"/>
    <property type="match status" value="1"/>
</dbReference>
<feature type="signal peptide" evidence="3">
    <location>
        <begin position="1"/>
        <end position="22"/>
    </location>
</feature>
<dbReference type="PANTHER" id="PTHR35603">
    <property type="match status" value="1"/>
</dbReference>
<organism evidence="5 6">
    <name type="scientific">Pseudomarimonas salicorniae</name>
    <dbReference type="NCBI Taxonomy" id="2933270"/>
    <lineage>
        <taxon>Bacteria</taxon>
        <taxon>Pseudomonadati</taxon>
        <taxon>Pseudomonadota</taxon>
        <taxon>Gammaproteobacteria</taxon>
        <taxon>Lysobacterales</taxon>
        <taxon>Lysobacteraceae</taxon>
        <taxon>Pseudomarimonas</taxon>
    </lineage>
</organism>
<proteinExistence type="predicted"/>
<keyword evidence="2" id="KW-0472">Membrane</keyword>
<feature type="domain" description="Glycine zipper 2TM" evidence="4">
    <location>
        <begin position="80"/>
        <end position="113"/>
    </location>
</feature>
<protein>
    <submittedName>
        <fullName evidence="5">Glycine zipper 2TM domain-containing protein</fullName>
    </submittedName>
</protein>
<comment type="caution">
    <text evidence="5">The sequence shown here is derived from an EMBL/GenBank/DDBJ whole genome shotgun (WGS) entry which is preliminary data.</text>
</comment>
<reference evidence="5" key="1">
    <citation type="submission" date="2022-04" db="EMBL/GenBank/DDBJ databases">
        <title>Lysobacter sp. CAU 1642 isolated from sea sand.</title>
        <authorList>
            <person name="Kim W."/>
        </authorList>
    </citation>
    <scope>NUCLEOTIDE SEQUENCE</scope>
    <source>
        <strain evidence="5">CAU 1642</strain>
    </source>
</reference>
<gene>
    <name evidence="5" type="ORF">M0G41_03140</name>
</gene>
<keyword evidence="3" id="KW-0732">Signal</keyword>
<dbReference type="Pfam" id="PF05433">
    <property type="entry name" value="Rick_17kDa_Anti"/>
    <property type="match status" value="1"/>
</dbReference>
<evidence type="ECO:0000256" key="2">
    <source>
        <dbReference type="ARBA" id="ARBA00023136"/>
    </source>
</evidence>
<dbReference type="InterPro" id="IPR051407">
    <property type="entry name" value="Bact_OM_lipoprot/Surf_antigen"/>
</dbReference>
<name>A0ABT0GDN6_9GAMM</name>
<dbReference type="EMBL" id="JALNMH010000002">
    <property type="protein sequence ID" value="MCK7592660.1"/>
    <property type="molecule type" value="Genomic_DNA"/>
</dbReference>
<dbReference type="Proteomes" id="UP001431449">
    <property type="component" value="Unassembled WGS sequence"/>
</dbReference>